<dbReference type="Gene3D" id="3.90.180.10">
    <property type="entry name" value="Medium-chain alcohol dehydrogenases, catalytic domain"/>
    <property type="match status" value="1"/>
</dbReference>
<dbReference type="Gene3D" id="3.40.50.720">
    <property type="entry name" value="NAD(P)-binding Rossmann-like Domain"/>
    <property type="match status" value="1"/>
</dbReference>
<evidence type="ECO:0000259" key="3">
    <source>
        <dbReference type="SMART" id="SM00829"/>
    </source>
</evidence>
<dbReference type="SMART" id="SM00829">
    <property type="entry name" value="PKS_ER"/>
    <property type="match status" value="1"/>
</dbReference>
<gene>
    <name evidence="4" type="ORF">NCAST_32_01120</name>
</gene>
<feature type="domain" description="Enoyl reductase (ER)" evidence="3">
    <location>
        <begin position="10"/>
        <end position="293"/>
    </location>
</feature>
<evidence type="ECO:0000313" key="4">
    <source>
        <dbReference type="EMBL" id="GAD85630.1"/>
    </source>
</evidence>
<dbReference type="InterPro" id="IPR036291">
    <property type="entry name" value="NAD(P)-bd_dom_sf"/>
</dbReference>
<keyword evidence="2" id="KW-0560">Oxidoreductase</keyword>
<dbReference type="GeneID" id="91518010"/>
<dbReference type="Proteomes" id="UP000017048">
    <property type="component" value="Unassembled WGS sequence"/>
</dbReference>
<dbReference type="AlphaFoldDB" id="U5EE91"/>
<dbReference type="EMBL" id="BAFO02000032">
    <property type="protein sequence ID" value="GAD85630.1"/>
    <property type="molecule type" value="Genomic_DNA"/>
</dbReference>
<keyword evidence="1" id="KW-0521">NADP</keyword>
<dbReference type="InterPro" id="IPR013154">
    <property type="entry name" value="ADH-like_N"/>
</dbReference>
<dbReference type="InterPro" id="IPR020843">
    <property type="entry name" value="ER"/>
</dbReference>
<dbReference type="PANTHER" id="PTHR48106">
    <property type="entry name" value="QUINONE OXIDOREDUCTASE PIG3-RELATED"/>
    <property type="match status" value="1"/>
</dbReference>
<keyword evidence="5" id="KW-1185">Reference proteome</keyword>
<evidence type="ECO:0000256" key="2">
    <source>
        <dbReference type="ARBA" id="ARBA00023002"/>
    </source>
</evidence>
<dbReference type="OrthoDB" id="3727682at2"/>
<name>U5EE91_NOCAS</name>
<dbReference type="InterPro" id="IPR011032">
    <property type="entry name" value="GroES-like_sf"/>
</dbReference>
<dbReference type="GO" id="GO:0016651">
    <property type="term" value="F:oxidoreductase activity, acting on NAD(P)H"/>
    <property type="evidence" value="ECO:0007669"/>
    <property type="project" value="TreeGrafter"/>
</dbReference>
<dbReference type="GO" id="GO:0070402">
    <property type="term" value="F:NADPH binding"/>
    <property type="evidence" value="ECO:0007669"/>
    <property type="project" value="TreeGrafter"/>
</dbReference>
<evidence type="ECO:0000313" key="5">
    <source>
        <dbReference type="Proteomes" id="UP000017048"/>
    </source>
</evidence>
<reference evidence="4 5" key="1">
    <citation type="journal article" date="2014" name="BMC Genomics">
        <title>Genome based analysis of type-I polyketide synthase and nonribosomal peptide synthetase gene clusters in seven strains of five representative Nocardia species.</title>
        <authorList>
            <person name="Komaki H."/>
            <person name="Ichikawa N."/>
            <person name="Hosoyama A."/>
            <person name="Takahashi-Nakaguchi A."/>
            <person name="Matsuzawa T."/>
            <person name="Suzuki K."/>
            <person name="Fujita N."/>
            <person name="Gonoi T."/>
        </authorList>
    </citation>
    <scope>NUCLEOTIDE SEQUENCE [LARGE SCALE GENOMIC DNA]</scope>
    <source>
        <strain evidence="4 5">NBRC 15531</strain>
    </source>
</reference>
<dbReference type="eggNOG" id="COG0604">
    <property type="taxonomic scope" value="Bacteria"/>
</dbReference>
<dbReference type="SUPFAM" id="SSF51735">
    <property type="entry name" value="NAD(P)-binding Rossmann-fold domains"/>
    <property type="match status" value="1"/>
</dbReference>
<proteinExistence type="predicted"/>
<dbReference type="Pfam" id="PF08240">
    <property type="entry name" value="ADH_N"/>
    <property type="match status" value="1"/>
</dbReference>
<accession>U5EE91</accession>
<comment type="caution">
    <text evidence="4">The sequence shown here is derived from an EMBL/GenBank/DDBJ whole genome shotgun (WGS) entry which is preliminary data.</text>
</comment>
<evidence type="ECO:0000256" key="1">
    <source>
        <dbReference type="ARBA" id="ARBA00022857"/>
    </source>
</evidence>
<dbReference type="CDD" id="cd05289">
    <property type="entry name" value="MDR_like_2"/>
    <property type="match status" value="1"/>
</dbReference>
<dbReference type="PANTHER" id="PTHR48106:SF18">
    <property type="entry name" value="QUINONE OXIDOREDUCTASE PIG3"/>
    <property type="match status" value="1"/>
</dbReference>
<dbReference type="Pfam" id="PF13602">
    <property type="entry name" value="ADH_zinc_N_2"/>
    <property type="match status" value="1"/>
</dbReference>
<organism evidence="4 5">
    <name type="scientific">Nocardia asteroides NBRC 15531</name>
    <dbReference type="NCBI Taxonomy" id="1110697"/>
    <lineage>
        <taxon>Bacteria</taxon>
        <taxon>Bacillati</taxon>
        <taxon>Actinomycetota</taxon>
        <taxon>Actinomycetes</taxon>
        <taxon>Mycobacteriales</taxon>
        <taxon>Nocardiaceae</taxon>
        <taxon>Nocardia</taxon>
    </lineage>
</organism>
<dbReference type="STRING" id="1824.SAMN05444423_109137"/>
<dbReference type="RefSeq" id="WP_019047594.1">
    <property type="nucleotide sequence ID" value="NZ_BAFO02000032.1"/>
</dbReference>
<sequence>MWQIAQTAIGGPDVFERVEVPRPEPGPGEVLLRVLATSVNAADRKLRSGHNRTLGPPPLVLGLDVSGVVVERGDAAHRFAVGDAVYGIVFGGANAEYVVAHQDRLAPVPDSLDPVVAAALPVAGLTAWQTLSSVRAGERVLIHGAAGGVGHLAVQLAARRGAWVAGTARAEHHGALRALGAAELIDYRTADFTSGVRDIDLVLELIGDDTTDRSLRVLSPAGRVIAAEGPDIHPDARVTRFRVAPATRALTELAATVARGDLAVHIAAVLPLAELAAAHRLGEAGGVRGKIVLTAV</sequence>
<protein>
    <submittedName>
        <fullName evidence="4">Oxidoreductase</fullName>
    </submittedName>
</protein>
<dbReference type="SUPFAM" id="SSF50129">
    <property type="entry name" value="GroES-like"/>
    <property type="match status" value="1"/>
</dbReference>